<name>A0A4Z0GXN0_9BACI</name>
<evidence type="ECO:0000313" key="1">
    <source>
        <dbReference type="EMBL" id="TGB01897.1"/>
    </source>
</evidence>
<dbReference type="GO" id="GO:0016787">
    <property type="term" value="F:hydrolase activity"/>
    <property type="evidence" value="ECO:0007669"/>
    <property type="project" value="UniProtKB-KW"/>
</dbReference>
<dbReference type="Proteomes" id="UP000297982">
    <property type="component" value="Unassembled WGS sequence"/>
</dbReference>
<organism evidence="1 2">
    <name type="scientific">Halobacillus salinus</name>
    <dbReference type="NCBI Taxonomy" id="192814"/>
    <lineage>
        <taxon>Bacteria</taxon>
        <taxon>Bacillati</taxon>
        <taxon>Bacillota</taxon>
        <taxon>Bacilli</taxon>
        <taxon>Bacillales</taxon>
        <taxon>Bacillaceae</taxon>
        <taxon>Halobacillus</taxon>
    </lineage>
</organism>
<evidence type="ECO:0000313" key="2">
    <source>
        <dbReference type="Proteomes" id="UP000297982"/>
    </source>
</evidence>
<proteinExistence type="predicted"/>
<dbReference type="AlphaFoldDB" id="A0A4Z0GXN0"/>
<gene>
    <name evidence="1" type="ORF">E4663_14780</name>
</gene>
<keyword evidence="1" id="KW-0378">Hydrolase</keyword>
<accession>A0A4Z0GXN0</accession>
<protein>
    <submittedName>
        <fullName evidence="1">Alpha/beta hydrolase</fullName>
    </submittedName>
</protein>
<dbReference type="EMBL" id="SRJC01000004">
    <property type="protein sequence ID" value="TGB01897.1"/>
    <property type="molecule type" value="Genomic_DNA"/>
</dbReference>
<dbReference type="SUPFAM" id="SSF53474">
    <property type="entry name" value="alpha/beta-Hydrolases"/>
    <property type="match status" value="1"/>
</dbReference>
<reference evidence="1 2" key="1">
    <citation type="journal article" date="2003" name="Int. J. Syst. Evol. Microbiol.">
        <title>Halobacillus salinus sp. nov., isolated from a salt lake on the coast of the East Sea in Korea.</title>
        <authorList>
            <person name="Yoon J.H."/>
            <person name="Kang K.H."/>
            <person name="Park Y.H."/>
        </authorList>
    </citation>
    <scope>NUCLEOTIDE SEQUENCE [LARGE SCALE GENOMIC DNA]</scope>
    <source>
        <strain evidence="1 2">HSL-3</strain>
    </source>
</reference>
<dbReference type="InterPro" id="IPR010315">
    <property type="entry name" value="DUF915_hydro-like"/>
</dbReference>
<comment type="caution">
    <text evidence="1">The sequence shown here is derived from an EMBL/GenBank/DDBJ whole genome shotgun (WGS) entry which is preliminary data.</text>
</comment>
<sequence length="277" mass="31342">MVTDKRKLFPLVIFTLLIGLLLFFSASKPTRSEYKTTETPTLFIHGYKGTERSFSTMLDRLERNHWGEKQMVVRVSKQGDLNIKGNTSDGNPLIHVVFEDNRAALSEQKKWLHTIMKTLRSDYEVENVHLVGHSMGGLAATGYLTDERPNEPEVLKLVVLASPFNGIQKEHYFKVNYGAAANDLKPDSKALQQLTKHKIKETNVLSIAGVINPDMPYKKQWDGLVHLKSAKGVEEMVRDTRLSSEVIEGDRATHSGLHEMHAVDRLIADFLWGPHKN</sequence>
<dbReference type="PANTHER" id="PTHR37946">
    <property type="entry name" value="SLL1969 PROTEIN"/>
    <property type="match status" value="1"/>
</dbReference>
<dbReference type="STRING" id="192814.GCA_900166575_03724"/>
<dbReference type="PANTHER" id="PTHR37946:SF1">
    <property type="entry name" value="SLL1969 PROTEIN"/>
    <property type="match status" value="1"/>
</dbReference>
<dbReference type="Pfam" id="PF06028">
    <property type="entry name" value="DUF915"/>
    <property type="match status" value="1"/>
</dbReference>
<keyword evidence="2" id="KW-1185">Reference proteome</keyword>
<dbReference type="InterPro" id="IPR029058">
    <property type="entry name" value="AB_hydrolase_fold"/>
</dbReference>
<dbReference type="Gene3D" id="3.40.50.1820">
    <property type="entry name" value="alpha/beta hydrolase"/>
    <property type="match status" value="1"/>
</dbReference>